<feature type="compositionally biased region" description="Low complexity" evidence="1">
    <location>
        <begin position="745"/>
        <end position="759"/>
    </location>
</feature>
<gene>
    <name evidence="2" type="ORF">H2204_000504</name>
</gene>
<protein>
    <submittedName>
        <fullName evidence="2">Uncharacterized protein</fullName>
    </submittedName>
</protein>
<reference evidence="2" key="1">
    <citation type="submission" date="2022-10" db="EMBL/GenBank/DDBJ databases">
        <title>Culturing micro-colonial fungi from biological soil crusts in the Mojave desert and describing Neophaeococcomyces mojavensis, and introducing the new genera and species Taxawa tesnikishii.</title>
        <authorList>
            <person name="Kurbessoian T."/>
            <person name="Stajich J.E."/>
        </authorList>
    </citation>
    <scope>NUCLEOTIDE SEQUENCE</scope>
    <source>
        <strain evidence="2">TK_35</strain>
    </source>
</reference>
<keyword evidence="3" id="KW-1185">Reference proteome</keyword>
<feature type="region of interest" description="Disordered" evidence="1">
    <location>
        <begin position="287"/>
        <end position="328"/>
    </location>
</feature>
<sequence length="887" mass="96433">MPSSQDSDRPLAAFGIRDLNGPEAPPGVVQILKKDYTSTVQNYPEAVLSYVDYDDGEIITVGSSLELQQRLEEPARHSTLPVIPALRTPDESTDNKMMHIFDIKKTGASLAVWKEHEAYTSKAIREKTTPHILRDVSPSRGESANSPPLAATQEKVQQTEKIDESDRSAYNLEGDAVVAEPAANEIIITPNLASASPKKIPPTPINNDIPTNLDKAFIGIFSAIESRLGPLADFLETTAGGLRKVADKTAKSDSSAVEDVLSGFKDILTQVGEFGLGVAATIGEEIEKNKAERQPTSLQRDADKTPQADDDEGAQPEQTKANGKSDVFGKRVSFDAPLTRPAVPKDIPLPEFSETSLSELKKELSKVSFPELNRLHLKNMFMRYGDRLGCAPHPQNTQVHPAQQPHKATARHSILDMESTDPDFSARYPPLLSLRKAMSVNELQKTAQATSPSHSNPVTGPAAVRYPSLRQFEQQAHTLASNKTPVALSSARPRDVTPWEDELKSRKTSSYRKPSVEEDDCAVEPEPSTVKPGPSSSRPTMPSAGLPGAWPETKTAEDMSALPANKPLLNGGSVRLPETNIFSKPPANLTDSSRPLFRPYPDSTSRPPMSFGSEALKKNLRRYHTVSAGINPAARLNGPFDPLAAHPPMQPRSQKSQPDLQNSYRNSEDTLSHKPSLPNLLPQRSQTVNYTDRYVPRYVTPSVFMNRARDYAESRSNARDHRIEGHHIPGPGWGVRYFSPFGQPATSAASSAQTSTATTVEERPSPNTPAKPVFAGRPTSNPPYSFVPPVQGATTKPAGRRISTPAPALPTGIKAINDCVNTLIDMGFGANANEMTRLNAVASATAGNLEEAIDMLEEDREATEKLGYASDAATNGSYQDDRDDMYN</sequence>
<feature type="region of interest" description="Disordered" evidence="1">
    <location>
        <begin position="129"/>
        <end position="166"/>
    </location>
</feature>
<dbReference type="AlphaFoldDB" id="A0AA38YG10"/>
<feature type="compositionally biased region" description="Basic and acidic residues" evidence="1">
    <location>
        <begin position="157"/>
        <end position="166"/>
    </location>
</feature>
<dbReference type="Proteomes" id="UP001172681">
    <property type="component" value="Unassembled WGS sequence"/>
</dbReference>
<feature type="region of interest" description="Disordered" evidence="1">
    <location>
        <begin position="577"/>
        <end position="612"/>
    </location>
</feature>
<accession>A0AA38YG10</accession>
<feature type="region of interest" description="Disordered" evidence="1">
    <location>
        <begin position="864"/>
        <end position="887"/>
    </location>
</feature>
<comment type="caution">
    <text evidence="2">The sequence shown here is derived from an EMBL/GenBank/DDBJ whole genome shotgun (WGS) entry which is preliminary data.</text>
</comment>
<evidence type="ECO:0000313" key="2">
    <source>
        <dbReference type="EMBL" id="KAJ9646812.1"/>
    </source>
</evidence>
<evidence type="ECO:0000256" key="1">
    <source>
        <dbReference type="SAM" id="MobiDB-lite"/>
    </source>
</evidence>
<evidence type="ECO:0000313" key="3">
    <source>
        <dbReference type="Proteomes" id="UP001172681"/>
    </source>
</evidence>
<organism evidence="2 3">
    <name type="scientific">Knufia peltigerae</name>
    <dbReference type="NCBI Taxonomy" id="1002370"/>
    <lineage>
        <taxon>Eukaryota</taxon>
        <taxon>Fungi</taxon>
        <taxon>Dikarya</taxon>
        <taxon>Ascomycota</taxon>
        <taxon>Pezizomycotina</taxon>
        <taxon>Eurotiomycetes</taxon>
        <taxon>Chaetothyriomycetidae</taxon>
        <taxon>Chaetothyriales</taxon>
        <taxon>Trichomeriaceae</taxon>
        <taxon>Knufia</taxon>
    </lineage>
</organism>
<feature type="region of interest" description="Disordered" evidence="1">
    <location>
        <begin position="744"/>
        <end position="808"/>
    </location>
</feature>
<proteinExistence type="predicted"/>
<feature type="region of interest" description="Disordered" evidence="1">
    <location>
        <begin position="637"/>
        <end position="682"/>
    </location>
</feature>
<feature type="compositionally biased region" description="Polar residues" evidence="1">
    <location>
        <begin position="651"/>
        <end position="665"/>
    </location>
</feature>
<feature type="compositionally biased region" description="Basic and acidic residues" evidence="1">
    <location>
        <begin position="492"/>
        <end position="505"/>
    </location>
</feature>
<name>A0AA38YG10_9EURO</name>
<feature type="region of interest" description="Disordered" evidence="1">
    <location>
        <begin position="479"/>
        <end position="552"/>
    </location>
</feature>
<dbReference type="EMBL" id="JAPDRN010000002">
    <property type="protein sequence ID" value="KAJ9646812.1"/>
    <property type="molecule type" value="Genomic_DNA"/>
</dbReference>